<organism evidence="1 2">
    <name type="scientific">Acrobeloides nanus</name>
    <dbReference type="NCBI Taxonomy" id="290746"/>
    <lineage>
        <taxon>Eukaryota</taxon>
        <taxon>Metazoa</taxon>
        <taxon>Ecdysozoa</taxon>
        <taxon>Nematoda</taxon>
        <taxon>Chromadorea</taxon>
        <taxon>Rhabditida</taxon>
        <taxon>Tylenchina</taxon>
        <taxon>Cephalobomorpha</taxon>
        <taxon>Cephaloboidea</taxon>
        <taxon>Cephalobidae</taxon>
        <taxon>Acrobeloides</taxon>
    </lineage>
</organism>
<dbReference type="Proteomes" id="UP000887540">
    <property type="component" value="Unplaced"/>
</dbReference>
<evidence type="ECO:0000313" key="2">
    <source>
        <dbReference type="WBParaSite" id="ACRNAN_scaffold176.g16286.t1"/>
    </source>
</evidence>
<protein>
    <submittedName>
        <fullName evidence="2">Uncharacterized protein</fullName>
    </submittedName>
</protein>
<accession>A0A914D1Q6</accession>
<dbReference type="AlphaFoldDB" id="A0A914D1Q6"/>
<reference evidence="2" key="1">
    <citation type="submission" date="2022-11" db="UniProtKB">
        <authorList>
            <consortium name="WormBaseParasite"/>
        </authorList>
    </citation>
    <scope>IDENTIFICATION</scope>
</reference>
<name>A0A914D1Q6_9BILA</name>
<evidence type="ECO:0000313" key="1">
    <source>
        <dbReference type="Proteomes" id="UP000887540"/>
    </source>
</evidence>
<dbReference type="WBParaSite" id="ACRNAN_scaffold176.g16286.t1">
    <property type="protein sequence ID" value="ACRNAN_scaffold176.g16286.t1"/>
    <property type="gene ID" value="ACRNAN_scaffold176.g16286"/>
</dbReference>
<keyword evidence="1" id="KW-1185">Reference proteome</keyword>
<sequence length="150" mass="17766">MCFYIMRKLRYKLDLSQCQYLLAKYNVEIVVNRKQEFKRYINRVDKTSIEELRGNQDENNDTMDSSDEEDIPRKYKLITPSKIPTDTNAMHIESDDEEPGSNAEFEDIVDTLSLNKVNRNVKKRRQSATCLKKKARHMSWNKISWNLNSP</sequence>
<proteinExistence type="predicted"/>